<comment type="function">
    <text evidence="10">May be a cell surface adhesion protein.</text>
</comment>
<keyword evidence="3" id="KW-1003">Cell membrane</keyword>
<feature type="chain" id="PRO_5027069573" evidence="12">
    <location>
        <begin position="23"/>
        <end position="390"/>
    </location>
</feature>
<feature type="domain" description="FAS1" evidence="13">
    <location>
        <begin position="22"/>
        <end position="154"/>
    </location>
</feature>
<name>A0A6J1J4Q3_CUCMA</name>
<feature type="compositionally biased region" description="Low complexity" evidence="11">
    <location>
        <begin position="191"/>
        <end position="236"/>
    </location>
</feature>
<feature type="signal peptide" evidence="12">
    <location>
        <begin position="1"/>
        <end position="22"/>
    </location>
</feature>
<protein>
    <submittedName>
        <fullName evidence="15">Fasciclin-like arabinogalactan protein 14 isoform X1</fullName>
    </submittedName>
</protein>
<dbReference type="AlphaFoldDB" id="A0A6J1J4Q3"/>
<gene>
    <name evidence="15" type="primary">LOC111481295</name>
</gene>
<evidence type="ECO:0000256" key="7">
    <source>
        <dbReference type="ARBA" id="ARBA00023136"/>
    </source>
</evidence>
<dbReference type="RefSeq" id="XP_022982489.1">
    <property type="nucleotide sequence ID" value="XM_023126721.1"/>
</dbReference>
<evidence type="ECO:0000256" key="8">
    <source>
        <dbReference type="ARBA" id="ARBA00023180"/>
    </source>
</evidence>
<reference evidence="15" key="1">
    <citation type="submission" date="2025-08" db="UniProtKB">
        <authorList>
            <consortium name="RefSeq"/>
        </authorList>
    </citation>
    <scope>IDENTIFICATION</scope>
    <source>
        <tissue evidence="15">Young leaves</tissue>
    </source>
</reference>
<dbReference type="InterPro" id="IPR036378">
    <property type="entry name" value="FAS1_dom_sf"/>
</dbReference>
<sequence length="390" mass="39284">MDSRAISTAVLVNFLLLSAASAFNITKLLSQFPDFTNFNDLLTQTKLADEINSRLTLTVLGLDNGAVSSLSGKPLDVVKRILSVHVLLDYYDTKKLATLASDNTSVLTTLFQTTGIAMNQQGFLKVTLTNEGEVAFGSAVKGAQAESKLLRSVAAQPYNISVLQITSPIQVPGIDSKPSHSTPLAPPPKASAPVQSPKKAPAPAAKSPSKADAPAAKSPSKAPAPYAKSPSKADAPGARSPSRAHAPGARSPSRAHAPGARSPSRAQAPGARSPSSAQAPGARSPSSAQAPGARSPSSAQAPGARSPSSAHAPGLSPKSAADSPESSSPNPAADSPASSPPKPAADSPDATDDDKYDAAAPGPSDDSGASSGRFIGAATVLAVISSFLAL</sequence>
<organism evidence="14 15">
    <name type="scientific">Cucurbita maxima</name>
    <name type="common">Pumpkin</name>
    <name type="synonym">Winter squash</name>
    <dbReference type="NCBI Taxonomy" id="3661"/>
    <lineage>
        <taxon>Eukaryota</taxon>
        <taxon>Viridiplantae</taxon>
        <taxon>Streptophyta</taxon>
        <taxon>Embryophyta</taxon>
        <taxon>Tracheophyta</taxon>
        <taxon>Spermatophyta</taxon>
        <taxon>Magnoliopsida</taxon>
        <taxon>eudicotyledons</taxon>
        <taxon>Gunneridae</taxon>
        <taxon>Pentapetalae</taxon>
        <taxon>rosids</taxon>
        <taxon>fabids</taxon>
        <taxon>Cucurbitales</taxon>
        <taxon>Cucurbitaceae</taxon>
        <taxon>Cucurbiteae</taxon>
        <taxon>Cucurbita</taxon>
    </lineage>
</organism>
<dbReference type="GeneID" id="111481295"/>
<evidence type="ECO:0000256" key="3">
    <source>
        <dbReference type="ARBA" id="ARBA00022475"/>
    </source>
</evidence>
<evidence type="ECO:0000256" key="9">
    <source>
        <dbReference type="ARBA" id="ARBA00023288"/>
    </source>
</evidence>
<dbReference type="PANTHER" id="PTHR32382">
    <property type="entry name" value="FASCICLIN-LIKE ARABINOGALACTAN PROTEIN"/>
    <property type="match status" value="1"/>
</dbReference>
<comment type="similarity">
    <text evidence="2">Belongs to the fasciclin-like AGP family.</text>
</comment>
<evidence type="ECO:0000256" key="11">
    <source>
        <dbReference type="SAM" id="MobiDB-lite"/>
    </source>
</evidence>
<dbReference type="OrthoDB" id="694090at2759"/>
<keyword evidence="7" id="KW-0472">Membrane</keyword>
<evidence type="ECO:0000256" key="12">
    <source>
        <dbReference type="SAM" id="SignalP"/>
    </source>
</evidence>
<dbReference type="PANTHER" id="PTHR32382:SF6">
    <property type="entry name" value="FASCICLIN-LIKE ARABINOGALACTAN PROTEIN 14"/>
    <property type="match status" value="1"/>
</dbReference>
<accession>A0A6J1J4Q3</accession>
<evidence type="ECO:0000256" key="4">
    <source>
        <dbReference type="ARBA" id="ARBA00022622"/>
    </source>
</evidence>
<evidence type="ECO:0000259" key="13">
    <source>
        <dbReference type="PROSITE" id="PS50213"/>
    </source>
</evidence>
<evidence type="ECO:0000313" key="14">
    <source>
        <dbReference type="Proteomes" id="UP000504608"/>
    </source>
</evidence>
<evidence type="ECO:0000313" key="15">
    <source>
        <dbReference type="RefSeq" id="XP_022982489.1"/>
    </source>
</evidence>
<dbReference type="InterPro" id="IPR033254">
    <property type="entry name" value="Plant_FLA"/>
</dbReference>
<keyword evidence="14" id="KW-1185">Reference proteome</keyword>
<keyword evidence="6" id="KW-0654">Proteoglycan</keyword>
<dbReference type="PROSITE" id="PS50213">
    <property type="entry name" value="FAS1"/>
    <property type="match status" value="1"/>
</dbReference>
<dbReference type="FunFam" id="2.30.180.10:FF:000015">
    <property type="entry name" value="Fasciclin-like arabinogalactan protein 3"/>
    <property type="match status" value="1"/>
</dbReference>
<dbReference type="Proteomes" id="UP000504608">
    <property type="component" value="Unplaced"/>
</dbReference>
<keyword evidence="4" id="KW-0336">GPI-anchor</keyword>
<comment type="subcellular location">
    <subcellularLocation>
        <location evidence="1">Cell membrane</location>
        <topology evidence="1">Lipid-anchor</topology>
        <topology evidence="1">GPI-anchor</topology>
    </subcellularLocation>
</comment>
<dbReference type="KEGG" id="cmax:111481295"/>
<dbReference type="GO" id="GO:0005886">
    <property type="term" value="C:plasma membrane"/>
    <property type="evidence" value="ECO:0007669"/>
    <property type="project" value="UniProtKB-SubCell"/>
</dbReference>
<evidence type="ECO:0000256" key="10">
    <source>
        <dbReference type="ARBA" id="ARBA00024686"/>
    </source>
</evidence>
<proteinExistence type="inferred from homology"/>
<evidence type="ECO:0000256" key="5">
    <source>
        <dbReference type="ARBA" id="ARBA00022729"/>
    </source>
</evidence>
<feature type="compositionally biased region" description="Polar residues" evidence="11">
    <location>
        <begin position="273"/>
        <end position="300"/>
    </location>
</feature>
<dbReference type="SUPFAM" id="SSF82153">
    <property type="entry name" value="FAS1 domain"/>
    <property type="match status" value="1"/>
</dbReference>
<feature type="region of interest" description="Disordered" evidence="11">
    <location>
        <begin position="173"/>
        <end position="372"/>
    </location>
</feature>
<evidence type="ECO:0000256" key="6">
    <source>
        <dbReference type="ARBA" id="ARBA00022974"/>
    </source>
</evidence>
<evidence type="ECO:0000256" key="1">
    <source>
        <dbReference type="ARBA" id="ARBA00004609"/>
    </source>
</evidence>
<dbReference type="GO" id="GO:0098552">
    <property type="term" value="C:side of membrane"/>
    <property type="evidence" value="ECO:0007669"/>
    <property type="project" value="UniProtKB-KW"/>
</dbReference>
<keyword evidence="5 12" id="KW-0732">Signal</keyword>
<keyword evidence="8" id="KW-0325">Glycoprotein</keyword>
<evidence type="ECO:0000256" key="2">
    <source>
        <dbReference type="ARBA" id="ARBA00007843"/>
    </source>
</evidence>
<feature type="compositionally biased region" description="Low complexity" evidence="11">
    <location>
        <begin position="316"/>
        <end position="337"/>
    </location>
</feature>
<feature type="compositionally biased region" description="Low complexity" evidence="11">
    <location>
        <begin position="358"/>
        <end position="372"/>
    </location>
</feature>
<dbReference type="Gene3D" id="2.30.180.10">
    <property type="entry name" value="FAS1 domain"/>
    <property type="match status" value="1"/>
</dbReference>
<dbReference type="InterPro" id="IPR000782">
    <property type="entry name" value="FAS1_domain"/>
</dbReference>
<keyword evidence="9" id="KW-0449">Lipoprotein</keyword>